<dbReference type="GO" id="GO:0006338">
    <property type="term" value="P:chromatin remodeling"/>
    <property type="evidence" value="ECO:0007669"/>
    <property type="project" value="EnsemblFungi"/>
</dbReference>
<dbReference type="OrthoDB" id="71302at2759"/>
<feature type="compositionally biased region" description="Basic and acidic residues" evidence="3">
    <location>
        <begin position="36"/>
        <end position="47"/>
    </location>
</feature>
<feature type="compositionally biased region" description="Basic and acidic residues" evidence="3">
    <location>
        <begin position="169"/>
        <end position="186"/>
    </location>
</feature>
<dbReference type="GO" id="GO:0000776">
    <property type="term" value="C:kinetochore"/>
    <property type="evidence" value="ECO:0007669"/>
    <property type="project" value="EnsemblFungi"/>
</dbReference>
<reference evidence="5 6" key="1">
    <citation type="submission" date="2016-03" db="EMBL/GenBank/DDBJ databases">
        <authorList>
            <person name="Devillers H."/>
        </authorList>
    </citation>
    <scope>NUCLEOTIDE SEQUENCE [LARGE SCALE GENOMIC DNA]</scope>
    <source>
        <strain evidence="5">CBS 10888</strain>
    </source>
</reference>
<evidence type="ECO:0000256" key="2">
    <source>
        <dbReference type="ARBA" id="ARBA00023242"/>
    </source>
</evidence>
<dbReference type="Pfam" id="PF00010">
    <property type="entry name" value="HLH"/>
    <property type="match status" value="1"/>
</dbReference>
<dbReference type="InterPro" id="IPR036638">
    <property type="entry name" value="HLH_DNA-bd_sf"/>
</dbReference>
<dbReference type="GO" id="GO:0019237">
    <property type="term" value="F:centromeric DNA binding"/>
    <property type="evidence" value="ECO:0007669"/>
    <property type="project" value="EnsemblFungi"/>
</dbReference>
<dbReference type="SMART" id="SM00353">
    <property type="entry name" value="HLH"/>
    <property type="match status" value="1"/>
</dbReference>
<dbReference type="GO" id="GO:0061431">
    <property type="term" value="P:cellular response to methionine"/>
    <property type="evidence" value="ECO:0007669"/>
    <property type="project" value="EnsemblFungi"/>
</dbReference>
<dbReference type="GO" id="GO:1900090">
    <property type="term" value="P:positive regulation of inositol biosynthetic process"/>
    <property type="evidence" value="ECO:0007669"/>
    <property type="project" value="EnsemblFungi"/>
</dbReference>
<evidence type="ECO:0000313" key="6">
    <source>
        <dbReference type="Proteomes" id="UP000190274"/>
    </source>
</evidence>
<feature type="compositionally biased region" description="Acidic residues" evidence="3">
    <location>
        <begin position="127"/>
        <end position="142"/>
    </location>
</feature>
<accession>A0A1G4K606</accession>
<proteinExistence type="predicted"/>
<keyword evidence="6" id="KW-1185">Reference proteome</keyword>
<feature type="compositionally biased region" description="Basic residues" evidence="3">
    <location>
        <begin position="56"/>
        <end position="71"/>
    </location>
</feature>
<keyword evidence="1" id="KW-0238">DNA-binding</keyword>
<dbReference type="GO" id="GO:0046983">
    <property type="term" value="F:protein dimerization activity"/>
    <property type="evidence" value="ECO:0007669"/>
    <property type="project" value="InterPro"/>
</dbReference>
<organism evidence="5 6">
    <name type="scientific">Lachancea dasiensis</name>
    <dbReference type="NCBI Taxonomy" id="1072105"/>
    <lineage>
        <taxon>Eukaryota</taxon>
        <taxon>Fungi</taxon>
        <taxon>Dikarya</taxon>
        <taxon>Ascomycota</taxon>
        <taxon>Saccharomycotina</taxon>
        <taxon>Saccharomycetes</taxon>
        <taxon>Saccharomycetales</taxon>
        <taxon>Saccharomycetaceae</taxon>
        <taxon>Lachancea</taxon>
    </lineage>
</organism>
<dbReference type="GO" id="GO:0089713">
    <property type="term" value="C:Cbf1-Met4-Met28 complex"/>
    <property type="evidence" value="ECO:0007669"/>
    <property type="project" value="EnsemblFungi"/>
</dbReference>
<dbReference type="GO" id="GO:1900060">
    <property type="term" value="P:negative regulation of ceramide biosynthetic process"/>
    <property type="evidence" value="ECO:0007669"/>
    <property type="project" value="EnsemblFungi"/>
</dbReference>
<evidence type="ECO:0000313" key="5">
    <source>
        <dbReference type="EMBL" id="SCU99234.1"/>
    </source>
</evidence>
<feature type="region of interest" description="Disordered" evidence="3">
    <location>
        <begin position="17"/>
        <end position="84"/>
    </location>
</feature>
<dbReference type="PROSITE" id="PS50888">
    <property type="entry name" value="BHLH"/>
    <property type="match status" value="1"/>
</dbReference>
<keyword evidence="2" id="KW-0539">Nucleus</keyword>
<dbReference type="GO" id="GO:0005634">
    <property type="term" value="C:nucleus"/>
    <property type="evidence" value="ECO:0007669"/>
    <property type="project" value="TreeGrafter"/>
</dbReference>
<evidence type="ECO:0000259" key="4">
    <source>
        <dbReference type="PROSITE" id="PS50888"/>
    </source>
</evidence>
<feature type="compositionally biased region" description="Low complexity" evidence="3">
    <location>
        <begin position="146"/>
        <end position="156"/>
    </location>
</feature>
<dbReference type="GO" id="GO:0007059">
    <property type="term" value="P:chromosome segregation"/>
    <property type="evidence" value="ECO:0007669"/>
    <property type="project" value="EnsemblFungi"/>
</dbReference>
<dbReference type="InterPro" id="IPR011598">
    <property type="entry name" value="bHLH_dom"/>
</dbReference>
<dbReference type="GO" id="GO:0061629">
    <property type="term" value="F:RNA polymerase II-specific DNA-binding transcription factor binding"/>
    <property type="evidence" value="ECO:0007669"/>
    <property type="project" value="EnsemblFungi"/>
</dbReference>
<feature type="domain" description="BHLH" evidence="4">
    <location>
        <begin position="174"/>
        <end position="222"/>
    </location>
</feature>
<dbReference type="EMBL" id="LT598461">
    <property type="protein sequence ID" value="SCU99234.1"/>
    <property type="molecule type" value="Genomic_DNA"/>
</dbReference>
<dbReference type="InterPro" id="IPR047206">
    <property type="entry name" value="bHLHzip_scCBP1-like"/>
</dbReference>
<dbReference type="SUPFAM" id="SSF47459">
    <property type="entry name" value="HLH, helix-loop-helix DNA-binding domain"/>
    <property type="match status" value="1"/>
</dbReference>
<dbReference type="Proteomes" id="UP000190274">
    <property type="component" value="Chromosome H"/>
</dbReference>
<protein>
    <submittedName>
        <fullName evidence="5">LADA_0H18426g1_1</fullName>
    </submittedName>
</protein>
<sequence length="294" mass="32570">MAKRLLPNDVEISHEELAKRQRAAADAAEQSNIDAELLKEKQDAHSGDEEDDAQHLHHHHGGHHHHGHHHHHPDDDDDHEDTAAAAAAAAAVYGGLMNAQDDPNSALHHHHGHHHHGLAHHHGAKGEDDDSAVSLKDDDDDELAKRGGSAAAAAAARRGRKPVPVTGSEEWRQQRKDSHKEVERRRRENINSAINKLSDLLPVKETSKASILLRAAEYIQKLRDTENANIEKWTLQKLLSEQQVSTLTKANESLQLELGNAFKQVDILKRQLRSAGIPIDTDVTKLESEANRNS</sequence>
<dbReference type="CDD" id="cd11398">
    <property type="entry name" value="bHLHzip_scCBP1"/>
    <property type="match status" value="1"/>
</dbReference>
<dbReference type="PANTHER" id="PTHR47787">
    <property type="entry name" value="CENTROMERE-BINDING PROTEIN 1"/>
    <property type="match status" value="1"/>
</dbReference>
<dbReference type="AlphaFoldDB" id="A0A1G4K606"/>
<dbReference type="PANTHER" id="PTHR47787:SF1">
    <property type="entry name" value="CENTROMERE-BINDING PROTEIN 1"/>
    <property type="match status" value="1"/>
</dbReference>
<dbReference type="GO" id="GO:0001228">
    <property type="term" value="F:DNA-binding transcription activator activity, RNA polymerase II-specific"/>
    <property type="evidence" value="ECO:0007669"/>
    <property type="project" value="EnsemblFungi"/>
</dbReference>
<name>A0A1G4K606_9SACH</name>
<dbReference type="GO" id="GO:1900059">
    <property type="term" value="P:positive regulation of sulfate assimilation"/>
    <property type="evidence" value="ECO:0007669"/>
    <property type="project" value="EnsemblFungi"/>
</dbReference>
<dbReference type="GO" id="GO:0001227">
    <property type="term" value="F:DNA-binding transcription repressor activity, RNA polymerase II-specific"/>
    <property type="evidence" value="ECO:0007669"/>
    <property type="project" value="EnsemblFungi"/>
</dbReference>
<evidence type="ECO:0000256" key="3">
    <source>
        <dbReference type="SAM" id="MobiDB-lite"/>
    </source>
</evidence>
<evidence type="ECO:0000256" key="1">
    <source>
        <dbReference type="ARBA" id="ARBA00023125"/>
    </source>
</evidence>
<gene>
    <name evidence="5" type="ORF">LADA_0H18426G</name>
</gene>
<dbReference type="GO" id="GO:0000978">
    <property type="term" value="F:RNA polymerase II cis-regulatory region sequence-specific DNA binding"/>
    <property type="evidence" value="ECO:0007669"/>
    <property type="project" value="EnsemblFungi"/>
</dbReference>
<dbReference type="Gene3D" id="4.10.280.10">
    <property type="entry name" value="Helix-loop-helix DNA-binding domain"/>
    <property type="match status" value="1"/>
</dbReference>
<feature type="compositionally biased region" description="Basic residues" evidence="3">
    <location>
        <begin position="107"/>
        <end position="123"/>
    </location>
</feature>
<feature type="region of interest" description="Disordered" evidence="3">
    <location>
        <begin position="97"/>
        <end position="186"/>
    </location>
</feature>